<evidence type="ECO:0000313" key="7">
    <source>
        <dbReference type="Proteomes" id="UP001178461"/>
    </source>
</evidence>
<organism evidence="6 7">
    <name type="scientific">Podarcis lilfordi</name>
    <name type="common">Lilford's wall lizard</name>
    <dbReference type="NCBI Taxonomy" id="74358"/>
    <lineage>
        <taxon>Eukaryota</taxon>
        <taxon>Metazoa</taxon>
        <taxon>Chordata</taxon>
        <taxon>Craniata</taxon>
        <taxon>Vertebrata</taxon>
        <taxon>Euteleostomi</taxon>
        <taxon>Lepidosauria</taxon>
        <taxon>Squamata</taxon>
        <taxon>Bifurcata</taxon>
        <taxon>Unidentata</taxon>
        <taxon>Episquamata</taxon>
        <taxon>Laterata</taxon>
        <taxon>Lacertibaenia</taxon>
        <taxon>Lacertidae</taxon>
        <taxon>Podarcis</taxon>
    </lineage>
</organism>
<feature type="domain" description="Carrier" evidence="4">
    <location>
        <begin position="457"/>
        <end position="535"/>
    </location>
</feature>
<dbReference type="InterPro" id="IPR036736">
    <property type="entry name" value="ACP-like_sf"/>
</dbReference>
<dbReference type="InterPro" id="IPR016039">
    <property type="entry name" value="Thiolase-like"/>
</dbReference>
<sequence>MDTKDEIAIVGIGCNFPGGEGIDNFWRVLVEGRNCVVEIPPERFESKSWYDPDSHKPGKTSTRHAAFTEEFNAFDNRLFGINDVEAERMDPQQKLLLECTYRALEDAGVPRENISGSKTGVFVGMMNQDYRLMNGRTPTEASHYDGTGTAMSIAANRISYTFNLTGPSVAIDTACSSFSYALHFALHAIKQGDCEAALCGGVSCIMEPQVFVALSKAKMLSPEGVSKPFSIKADGYGRGEGCGVILLKSLKKAQEDFSKIWGVINVSAVNQNGRSVTPITRPSQEEQEKLLLSIYPERVDPSVVQYIEAHGTGTPAGDPVEAESLASFLGNALQANYAAANSFLDLFCQFRRNCGLSGQSINWGALNLGLLDGKNQLQKLVESKGISILQVDEIHENLKTSLTLNHPQQAAVKLNFKTMINNYYRQIPAIRSRLHTIMIEHFGSQAELFEQATSKDLAALKSEDYIISLVSQLTSTDPSDIAMNTPLLSLGIDSMLAMTLRNLIYLEQKVDIPLVKILDPHSTVPSLALLLEECSKEPGEPK</sequence>
<dbReference type="PROSITE" id="PS52004">
    <property type="entry name" value="KS3_2"/>
    <property type="match status" value="1"/>
</dbReference>
<dbReference type="InterPro" id="IPR020841">
    <property type="entry name" value="PKS_Beta-ketoAc_synthase_dom"/>
</dbReference>
<accession>A0AA35L447</accession>
<dbReference type="InterPro" id="IPR050444">
    <property type="entry name" value="Polyketide_Synthase"/>
</dbReference>
<dbReference type="Pfam" id="PF02801">
    <property type="entry name" value="Ketoacyl-synt_C"/>
    <property type="match status" value="1"/>
</dbReference>
<dbReference type="InterPro" id="IPR006162">
    <property type="entry name" value="Ppantetheine_attach_site"/>
</dbReference>
<evidence type="ECO:0000259" key="4">
    <source>
        <dbReference type="PROSITE" id="PS50075"/>
    </source>
</evidence>
<evidence type="ECO:0000256" key="1">
    <source>
        <dbReference type="ARBA" id="ARBA00022450"/>
    </source>
</evidence>
<evidence type="ECO:0000259" key="5">
    <source>
        <dbReference type="PROSITE" id="PS52004"/>
    </source>
</evidence>
<dbReference type="SUPFAM" id="SSF53901">
    <property type="entry name" value="Thiolase-like"/>
    <property type="match status" value="2"/>
</dbReference>
<reference evidence="6" key="1">
    <citation type="submission" date="2022-12" db="EMBL/GenBank/DDBJ databases">
        <authorList>
            <person name="Alioto T."/>
            <person name="Alioto T."/>
            <person name="Gomez Garrido J."/>
        </authorList>
    </citation>
    <scope>NUCLEOTIDE SEQUENCE</scope>
</reference>
<keyword evidence="3" id="KW-0808">Transferase</keyword>
<dbReference type="Gene3D" id="1.10.1200.10">
    <property type="entry name" value="ACP-like"/>
    <property type="match status" value="1"/>
</dbReference>
<dbReference type="AlphaFoldDB" id="A0AA35L447"/>
<name>A0AA35L447_9SAUR</name>
<keyword evidence="2" id="KW-0597">Phosphoprotein</keyword>
<dbReference type="GO" id="GO:0016746">
    <property type="term" value="F:acyltransferase activity"/>
    <property type="evidence" value="ECO:0007669"/>
    <property type="project" value="InterPro"/>
</dbReference>
<dbReference type="SMART" id="SM00825">
    <property type="entry name" value="PKS_KS"/>
    <property type="match status" value="1"/>
</dbReference>
<dbReference type="PROSITE" id="PS00012">
    <property type="entry name" value="PHOSPHOPANTETHEINE"/>
    <property type="match status" value="1"/>
</dbReference>
<feature type="domain" description="Ketosynthase family 3 (KS3)" evidence="5">
    <location>
        <begin position="4"/>
        <end position="397"/>
    </location>
</feature>
<evidence type="ECO:0000313" key="6">
    <source>
        <dbReference type="EMBL" id="CAI5788922.1"/>
    </source>
</evidence>
<evidence type="ECO:0000256" key="2">
    <source>
        <dbReference type="ARBA" id="ARBA00022553"/>
    </source>
</evidence>
<dbReference type="PANTHER" id="PTHR45681:SF8">
    <property type="entry name" value="CARRIER DOMAIN-CONTAINING PROTEIN"/>
    <property type="match status" value="1"/>
</dbReference>
<dbReference type="SUPFAM" id="SSF47336">
    <property type="entry name" value="ACP-like"/>
    <property type="match status" value="1"/>
</dbReference>
<keyword evidence="1" id="KW-0596">Phosphopantetheine</keyword>
<dbReference type="InterPro" id="IPR014030">
    <property type="entry name" value="Ketoacyl_synth_N"/>
</dbReference>
<dbReference type="EMBL" id="OX395137">
    <property type="protein sequence ID" value="CAI5788922.1"/>
    <property type="molecule type" value="Genomic_DNA"/>
</dbReference>
<gene>
    <name evidence="6" type="ORF">PODLI_1B005446</name>
</gene>
<dbReference type="InterPro" id="IPR009081">
    <property type="entry name" value="PP-bd_ACP"/>
</dbReference>
<dbReference type="PANTHER" id="PTHR45681">
    <property type="entry name" value="POLYKETIDE SYNTHASE 44-RELATED"/>
    <property type="match status" value="1"/>
</dbReference>
<dbReference type="PROSITE" id="PS50075">
    <property type="entry name" value="CARRIER"/>
    <property type="match status" value="1"/>
</dbReference>
<evidence type="ECO:0000256" key="3">
    <source>
        <dbReference type="ARBA" id="ARBA00022679"/>
    </source>
</evidence>
<dbReference type="Proteomes" id="UP001178461">
    <property type="component" value="Chromosome 12"/>
</dbReference>
<dbReference type="Gene3D" id="3.40.47.10">
    <property type="match status" value="1"/>
</dbReference>
<keyword evidence="7" id="KW-1185">Reference proteome</keyword>
<protein>
    <submittedName>
        <fullName evidence="6">Phthiocerol phenolphthiocerol synthesis polyketide synthase type I</fullName>
    </submittedName>
</protein>
<dbReference type="CDD" id="cd00833">
    <property type="entry name" value="PKS"/>
    <property type="match status" value="1"/>
</dbReference>
<dbReference type="Pfam" id="PF00550">
    <property type="entry name" value="PP-binding"/>
    <property type="match status" value="1"/>
</dbReference>
<dbReference type="Pfam" id="PF00109">
    <property type="entry name" value="ketoacyl-synt"/>
    <property type="match status" value="1"/>
</dbReference>
<dbReference type="InterPro" id="IPR014031">
    <property type="entry name" value="Ketoacyl_synth_C"/>
</dbReference>
<proteinExistence type="predicted"/>